<name>A0A352IZD3_9GAMM</name>
<evidence type="ECO:0000313" key="3">
    <source>
        <dbReference type="EMBL" id="HBC36816.1"/>
    </source>
</evidence>
<dbReference type="InterPro" id="IPR036777">
    <property type="entry name" value="Channel_Tsx-like_sf"/>
</dbReference>
<dbReference type="Proteomes" id="UP000263489">
    <property type="component" value="Unassembled WGS sequence"/>
</dbReference>
<feature type="signal peptide" evidence="2">
    <location>
        <begin position="1"/>
        <end position="21"/>
    </location>
</feature>
<dbReference type="InterPro" id="IPR018013">
    <property type="entry name" value="Channel_Tsx-like"/>
</dbReference>
<reference evidence="3 4" key="1">
    <citation type="journal article" date="2018" name="Nat. Biotechnol.">
        <title>A standardized bacterial taxonomy based on genome phylogeny substantially revises the tree of life.</title>
        <authorList>
            <person name="Parks D.H."/>
            <person name="Chuvochina M."/>
            <person name="Waite D.W."/>
            <person name="Rinke C."/>
            <person name="Skarshewski A."/>
            <person name="Chaumeil P.A."/>
            <person name="Hugenholtz P."/>
        </authorList>
    </citation>
    <scope>NUCLEOTIDE SEQUENCE [LARGE SCALE GENOMIC DNA]</scope>
    <source>
        <strain evidence="3">UBA9380</strain>
    </source>
</reference>
<accession>A0A352IZD3</accession>
<evidence type="ECO:0000256" key="2">
    <source>
        <dbReference type="SAM" id="SignalP"/>
    </source>
</evidence>
<dbReference type="Pfam" id="PF03502">
    <property type="entry name" value="Channel_Tsx"/>
    <property type="match status" value="1"/>
</dbReference>
<gene>
    <name evidence="3" type="ORF">DC045_21410</name>
</gene>
<comment type="caution">
    <text evidence="3">The sequence shown here is derived from an EMBL/GenBank/DDBJ whole genome shotgun (WGS) entry which is preliminary data.</text>
</comment>
<dbReference type="GO" id="GO:0009279">
    <property type="term" value="C:cell outer membrane"/>
    <property type="evidence" value="ECO:0007669"/>
    <property type="project" value="InterPro"/>
</dbReference>
<evidence type="ECO:0000313" key="4">
    <source>
        <dbReference type="Proteomes" id="UP000263489"/>
    </source>
</evidence>
<proteinExistence type="inferred from homology"/>
<dbReference type="AlphaFoldDB" id="A0A352IZD3"/>
<dbReference type="EMBL" id="DNNA01000327">
    <property type="protein sequence ID" value="HBC36816.1"/>
    <property type="molecule type" value="Genomic_DNA"/>
</dbReference>
<dbReference type="Gene3D" id="2.40.230.20">
    <property type="entry name" value="Nucleoside-specific channel-forming protein, Tsx-like"/>
    <property type="match status" value="1"/>
</dbReference>
<evidence type="ECO:0000256" key="1">
    <source>
        <dbReference type="ARBA" id="ARBA00008728"/>
    </source>
</evidence>
<feature type="chain" id="PRO_5016641952" description="Nucleoside-specific outer membrane channel protein Tsx" evidence="2">
    <location>
        <begin position="22"/>
        <end position="258"/>
    </location>
</feature>
<comment type="similarity">
    <text evidence="1">Belongs to the nucleoside-specific channel-forming outer membrane porin (Tsx) (TC 1.B.10) family.</text>
</comment>
<protein>
    <recommendedName>
        <fullName evidence="5">Nucleoside-specific outer membrane channel protein Tsx</fullName>
    </recommendedName>
</protein>
<keyword evidence="2" id="KW-0732">Signal</keyword>
<evidence type="ECO:0008006" key="5">
    <source>
        <dbReference type="Google" id="ProtNLM"/>
    </source>
</evidence>
<dbReference type="SUPFAM" id="SSF111364">
    <property type="entry name" value="Tsx-like channel"/>
    <property type="match status" value="1"/>
</dbReference>
<sequence>MKTFRKTLIAGCVAAASFAPAAQAEKFFGSSSISILHSDQYQGVEFDAGGNGGFEYEATYFTFENATAHNWGSTFFFIDREQGQGDVEGSDNVYGEFAPNLSTSWLTGADISFGPVKDVSIAAQYEFGGGTEVNNYMGGLGLAWDLPGFMYFTTSVYYVDNEQVSDDYQLTVTWGAPFEVGAARFLIDGYIDWSTAESDHKSEFQFTPQIKLDVSNFWGAPGVLYAGIEYQYWNNKFGLGDTLMDDQSSVSALVKFHF</sequence>
<organism evidence="3 4">
    <name type="scientific">Marinobacter adhaerens</name>
    <dbReference type="NCBI Taxonomy" id="1033846"/>
    <lineage>
        <taxon>Bacteria</taxon>
        <taxon>Pseudomonadati</taxon>
        <taxon>Pseudomonadota</taxon>
        <taxon>Gammaproteobacteria</taxon>
        <taxon>Pseudomonadales</taxon>
        <taxon>Marinobacteraceae</taxon>
        <taxon>Marinobacter</taxon>
    </lineage>
</organism>